<reference evidence="2 3" key="1">
    <citation type="submission" date="2017-11" db="EMBL/GenBank/DDBJ databases">
        <title>Genome sequencing of Prevotella intermedia KCOM 2033.</title>
        <authorList>
            <person name="Kook J.-K."/>
            <person name="Park S.-N."/>
            <person name="Lim Y.K."/>
        </authorList>
    </citation>
    <scope>NUCLEOTIDE SEQUENCE [LARGE SCALE GENOMIC DNA]</scope>
    <source>
        <strain evidence="2 3">KCOM 2033</strain>
    </source>
</reference>
<keyword evidence="1" id="KW-0812">Transmembrane</keyword>
<protein>
    <submittedName>
        <fullName evidence="2">Uncharacterized protein</fullName>
    </submittedName>
</protein>
<dbReference type="EMBL" id="CP024696">
    <property type="protein sequence ID" value="ATV53906.1"/>
    <property type="molecule type" value="Genomic_DNA"/>
</dbReference>
<organism evidence="2 3">
    <name type="scientific">Prevotella intermedia</name>
    <dbReference type="NCBI Taxonomy" id="28131"/>
    <lineage>
        <taxon>Bacteria</taxon>
        <taxon>Pseudomonadati</taxon>
        <taxon>Bacteroidota</taxon>
        <taxon>Bacteroidia</taxon>
        <taxon>Bacteroidales</taxon>
        <taxon>Prevotellaceae</taxon>
        <taxon>Prevotella</taxon>
    </lineage>
</organism>
<evidence type="ECO:0000313" key="2">
    <source>
        <dbReference type="EMBL" id="ATV53906.1"/>
    </source>
</evidence>
<name>A0A2D3NFY0_PREIN</name>
<dbReference type="Proteomes" id="UP000229323">
    <property type="component" value="Chromosome"/>
</dbReference>
<sequence length="197" mass="22766">MAVKFSKILFTITVTAPTFFSLALTGIVKNYESYCNVWRNFFSDKTYLNSFEWLAINGSLLFMLFCIIGVSLYLKHKGKRPKEGKTITVTSYTNMSQNGVEQVLSSVIPWLTVFADNLDFKILFFCIVLQGCLIAITSYNNSNYNIICSILGYRYYEVHTKENTYILLSKKCIRNRKEIKSYTDITDYMGLIIKDKE</sequence>
<feature type="transmembrane region" description="Helical" evidence="1">
    <location>
        <begin position="53"/>
        <end position="74"/>
    </location>
</feature>
<evidence type="ECO:0000256" key="1">
    <source>
        <dbReference type="SAM" id="Phobius"/>
    </source>
</evidence>
<keyword evidence="1" id="KW-1133">Transmembrane helix</keyword>
<gene>
    <name evidence="2" type="ORF">CTM50_09105</name>
</gene>
<proteinExistence type="predicted"/>
<dbReference type="RefSeq" id="WP_097552760.1">
    <property type="nucleotide sequence ID" value="NZ_CP024696.1"/>
</dbReference>
<dbReference type="AlphaFoldDB" id="A0A2D3NFY0"/>
<keyword evidence="1" id="KW-0472">Membrane</keyword>
<accession>A0A2D3NFY0</accession>
<evidence type="ECO:0000313" key="3">
    <source>
        <dbReference type="Proteomes" id="UP000229323"/>
    </source>
</evidence>